<proteinExistence type="predicted"/>
<evidence type="ECO:0000313" key="1">
    <source>
        <dbReference type="EMBL" id="EDP94628.1"/>
    </source>
</evidence>
<dbReference type="eggNOG" id="ENOG5032T50">
    <property type="taxonomic scope" value="Bacteria"/>
</dbReference>
<dbReference type="STRING" id="391587.KAOT1_04405"/>
<dbReference type="AlphaFoldDB" id="A9EAG7"/>
<dbReference type="EMBL" id="ABIB01000015">
    <property type="protein sequence ID" value="EDP94628.1"/>
    <property type="molecule type" value="Genomic_DNA"/>
</dbReference>
<accession>A9EAG7</accession>
<keyword evidence="2" id="KW-1185">Reference proteome</keyword>
<dbReference type="RefSeq" id="WP_007093452.1">
    <property type="nucleotide sequence ID" value="NZ_CP142125.1"/>
</dbReference>
<evidence type="ECO:0000313" key="2">
    <source>
        <dbReference type="Proteomes" id="UP000002945"/>
    </source>
</evidence>
<sequence>MEKNQHTIIEFYQHVGKLFYAVALSDNKLDEGEFDTLKNELSTASSFTELLAVDKTLGGKHHILSAFTLMFADKVSPQICYDEFISFKEKHEELFTASVKENILSIAGKIASSFSNRNKSELIMLAKLSIAFKK</sequence>
<organism evidence="1 2">
    <name type="scientific">Kordia algicida OT-1</name>
    <dbReference type="NCBI Taxonomy" id="391587"/>
    <lineage>
        <taxon>Bacteria</taxon>
        <taxon>Pseudomonadati</taxon>
        <taxon>Bacteroidota</taxon>
        <taxon>Flavobacteriia</taxon>
        <taxon>Flavobacteriales</taxon>
        <taxon>Flavobacteriaceae</taxon>
        <taxon>Kordia</taxon>
    </lineage>
</organism>
<gene>
    <name evidence="1" type="ORF">KAOT1_04405</name>
</gene>
<dbReference type="Proteomes" id="UP000002945">
    <property type="component" value="Unassembled WGS sequence"/>
</dbReference>
<comment type="caution">
    <text evidence="1">The sequence shown here is derived from an EMBL/GenBank/DDBJ whole genome shotgun (WGS) entry which is preliminary data.</text>
</comment>
<dbReference type="OrthoDB" id="979732at2"/>
<reference evidence="1 2" key="1">
    <citation type="journal article" date="2011" name="J. Bacteriol.">
        <title>Genome sequence of the algicidal bacterium Kordia algicida OT-1.</title>
        <authorList>
            <person name="Lee H.S."/>
            <person name="Kang S.G."/>
            <person name="Kwon K.K."/>
            <person name="Lee J.H."/>
            <person name="Kim S.J."/>
        </authorList>
    </citation>
    <scope>NUCLEOTIDE SEQUENCE [LARGE SCALE GENOMIC DNA]</scope>
    <source>
        <strain evidence="1 2">OT-1</strain>
    </source>
</reference>
<dbReference type="HOGENOM" id="CLU_1872138_0_0_10"/>
<protein>
    <submittedName>
        <fullName evidence="1">Uncharacterized protein</fullName>
    </submittedName>
</protein>
<name>A9EAG7_9FLAO</name>